<dbReference type="Gene3D" id="2.130.10.10">
    <property type="entry name" value="YVTN repeat-like/Quinoprotein amine dehydrogenase"/>
    <property type="match status" value="1"/>
</dbReference>
<evidence type="ECO:0000313" key="2">
    <source>
        <dbReference type="EMBL" id="UOQ72762.1"/>
    </source>
</evidence>
<proteinExistence type="predicted"/>
<gene>
    <name evidence="2" type="ORF">MUN79_01860</name>
</gene>
<name>A0A8T9Q737_9BACT</name>
<keyword evidence="3" id="KW-1185">Reference proteome</keyword>
<dbReference type="AlphaFoldDB" id="A0A8T9Q737"/>
<dbReference type="KEGG" id="hcu:MUN79_01860"/>
<feature type="region of interest" description="Disordered" evidence="1">
    <location>
        <begin position="244"/>
        <end position="265"/>
    </location>
</feature>
<accession>A0A8T9Q737</accession>
<evidence type="ECO:0000313" key="3">
    <source>
        <dbReference type="Proteomes" id="UP000831796"/>
    </source>
</evidence>
<dbReference type="InterPro" id="IPR015943">
    <property type="entry name" value="WD40/YVTN_repeat-like_dom_sf"/>
</dbReference>
<sequence length="265" mass="27725">MQQKSLLTRWLRLVVLLAVLVLGLAGPSSAQLYYLTTDGTAASQSATDALNFLNTTTNATSTVVSSIATSPNLLALDPANNRAFVYEALTASRGIKVYDLSTTPTLLRTLPVPAQVSALEYDAASDYVYFLTTDAVATTLTATDALNRIKADGTGANQVLVSSVTNSPVYLALNTAANRAYVYEGLTASRGIKTINLATNTVIGGTIPVAAAVSALEYARSNGFLYFLTSDGVGTTGAPLPPMRFTGCSPTIPTPRPRPRPLSPA</sequence>
<dbReference type="InterPro" id="IPR011044">
    <property type="entry name" value="Quino_amine_DH_bsu"/>
</dbReference>
<reference evidence="2" key="1">
    <citation type="submission" date="2022-04" db="EMBL/GenBank/DDBJ databases">
        <title>Hymenobacter sp. isolated from the air.</title>
        <authorList>
            <person name="Won M."/>
            <person name="Lee C.-M."/>
            <person name="Woen H.-Y."/>
            <person name="Kwon S.-W."/>
        </authorList>
    </citation>
    <scope>NUCLEOTIDE SEQUENCE</scope>
    <source>
        <strain evidence="2">5116S-3</strain>
    </source>
</reference>
<dbReference type="Proteomes" id="UP000831796">
    <property type="component" value="Chromosome"/>
</dbReference>
<dbReference type="EMBL" id="CP095046">
    <property type="protein sequence ID" value="UOQ72762.1"/>
    <property type="molecule type" value="Genomic_DNA"/>
</dbReference>
<protein>
    <submittedName>
        <fullName evidence="2">Uncharacterized protein</fullName>
    </submittedName>
</protein>
<organism evidence="2 3">
    <name type="scientific">Hymenobacter cellulosilyticus</name>
    <dbReference type="NCBI Taxonomy" id="2932248"/>
    <lineage>
        <taxon>Bacteria</taxon>
        <taxon>Pseudomonadati</taxon>
        <taxon>Bacteroidota</taxon>
        <taxon>Cytophagia</taxon>
        <taxon>Cytophagales</taxon>
        <taxon>Hymenobacteraceae</taxon>
        <taxon>Hymenobacter</taxon>
    </lineage>
</organism>
<dbReference type="RefSeq" id="WP_244676120.1">
    <property type="nucleotide sequence ID" value="NZ_CP095046.1"/>
</dbReference>
<dbReference type="SUPFAM" id="SSF50969">
    <property type="entry name" value="YVTN repeat-like/Quinoprotein amine dehydrogenase"/>
    <property type="match status" value="1"/>
</dbReference>
<evidence type="ECO:0000256" key="1">
    <source>
        <dbReference type="SAM" id="MobiDB-lite"/>
    </source>
</evidence>
<feature type="compositionally biased region" description="Pro residues" evidence="1">
    <location>
        <begin position="252"/>
        <end position="265"/>
    </location>
</feature>